<dbReference type="PROSITE" id="PS00544">
    <property type="entry name" value="METMALONYL_COA_MUTASE"/>
    <property type="match status" value="1"/>
</dbReference>
<dbReference type="GO" id="GO:0046872">
    <property type="term" value="F:metal ion binding"/>
    <property type="evidence" value="ECO:0007669"/>
    <property type="project" value="InterPro"/>
</dbReference>
<dbReference type="InterPro" id="IPR006099">
    <property type="entry name" value="MeMalonylCoA_mutase_a/b_cat"/>
</dbReference>
<dbReference type="InterPro" id="IPR058549">
    <property type="entry name" value="MeMalonylCoA_mutase_a/b_site"/>
</dbReference>
<dbReference type="PANTHER" id="PTHR48101">
    <property type="entry name" value="METHYLMALONYL-COA MUTASE, MITOCHONDRIAL-RELATED"/>
    <property type="match status" value="1"/>
</dbReference>
<proteinExistence type="inferred from homology"/>
<evidence type="ECO:0000256" key="4">
    <source>
        <dbReference type="ARBA" id="ARBA00022628"/>
    </source>
</evidence>
<keyword evidence="5" id="KW-0413">Isomerase</keyword>
<comment type="similarity">
    <text evidence="2">Belongs to the methylmalonyl-CoA mutase family.</text>
</comment>
<accession>A0A2P8CKZ4</accession>
<comment type="cofactor">
    <cofactor evidence="1">
        <name>adenosylcob(III)alamin</name>
        <dbReference type="ChEBI" id="CHEBI:18408"/>
    </cofactor>
</comment>
<dbReference type="GO" id="GO:0031419">
    <property type="term" value="F:cobalamin binding"/>
    <property type="evidence" value="ECO:0007669"/>
    <property type="project" value="UniProtKB-KW"/>
</dbReference>
<evidence type="ECO:0000256" key="6">
    <source>
        <dbReference type="ARBA" id="ARBA00023285"/>
    </source>
</evidence>
<dbReference type="Gene3D" id="3.40.50.280">
    <property type="entry name" value="Cobalamin-binding domain"/>
    <property type="match status" value="1"/>
</dbReference>
<evidence type="ECO:0000313" key="8">
    <source>
        <dbReference type="EMBL" id="PSK85624.1"/>
    </source>
</evidence>
<dbReference type="AlphaFoldDB" id="A0A2P8CKZ4"/>
<name>A0A2P8CKZ4_9BACT</name>
<reference evidence="8 9" key="1">
    <citation type="submission" date="2018-03" db="EMBL/GenBank/DDBJ databases">
        <title>Genomic Encyclopedia of Archaeal and Bacterial Type Strains, Phase II (KMG-II): from individual species to whole genera.</title>
        <authorList>
            <person name="Goeker M."/>
        </authorList>
    </citation>
    <scope>NUCLEOTIDE SEQUENCE [LARGE SCALE GENOMIC DNA]</scope>
    <source>
        <strain evidence="8 9">DSM 27267</strain>
    </source>
</reference>
<dbReference type="SUPFAM" id="SSF51703">
    <property type="entry name" value="Cobalamin (vitamin B12)-dependent enzymes"/>
    <property type="match status" value="1"/>
</dbReference>
<dbReference type="GO" id="GO:0016866">
    <property type="term" value="F:intramolecular transferase activity"/>
    <property type="evidence" value="ECO:0007669"/>
    <property type="project" value="InterPro"/>
</dbReference>
<dbReference type="PANTHER" id="PTHR48101:SF1">
    <property type="entry name" value="METHYLMALONYL-COA MUTASE, LARGE SUBUNIT"/>
    <property type="match status" value="1"/>
</dbReference>
<dbReference type="Gene3D" id="3.20.20.240">
    <property type="entry name" value="Methylmalonyl-CoA mutase"/>
    <property type="match status" value="1"/>
</dbReference>
<dbReference type="Pfam" id="PF01642">
    <property type="entry name" value="MM_CoA_mutase"/>
    <property type="match status" value="2"/>
</dbReference>
<dbReference type="EC" id="5.4.99.2" evidence="3"/>
<protein>
    <recommendedName>
        <fullName evidence="3">methylmalonyl-CoA mutase</fullName>
        <ecNumber evidence="3">5.4.99.2</ecNumber>
    </recommendedName>
</protein>
<gene>
    <name evidence="8" type="ORF">CLV93_101588</name>
</gene>
<feature type="domain" description="Methylmalonyl-CoA mutase alpha/beta chain catalytic" evidence="7">
    <location>
        <begin position="134"/>
        <end position="485"/>
    </location>
</feature>
<evidence type="ECO:0000313" key="9">
    <source>
        <dbReference type="Proteomes" id="UP000240621"/>
    </source>
</evidence>
<evidence type="ECO:0000256" key="1">
    <source>
        <dbReference type="ARBA" id="ARBA00001922"/>
    </source>
</evidence>
<dbReference type="InterPro" id="IPR016176">
    <property type="entry name" value="Cbl-dep_enz_cat"/>
</dbReference>
<dbReference type="CDD" id="cd03677">
    <property type="entry name" value="MM_CoA_mutase_beta"/>
    <property type="match status" value="1"/>
</dbReference>
<dbReference type="EMBL" id="PYGC01000001">
    <property type="protein sequence ID" value="PSK85624.1"/>
    <property type="molecule type" value="Genomic_DNA"/>
</dbReference>
<keyword evidence="6" id="KW-0170">Cobalt</keyword>
<sequence>MATIFLNSYIVMAEKDINLFKDFPPVSTEEWVEKINTDLKGKDYERALVWRTNEGFNVQPFYRQENLENKGYLNALPGSYPYVRGNRKQNNDWFIRQDIQVTDLAAANAKALTILNKGVNSLGFVIAGGQTISDSDLDVLLKDICLEAAEINFVVSGNVAQLAEAFIAHSKKRGYDPKTVNASINYDPLSELVLKGKMPASDTDTFTTVKKAVDAAAEMPNLQVIAIDGKNFNNAGSSCVQELAFSLAMGAEYLSQLTELGMNAGVAAPKIRFNLGIGGNYFMELAKLRAGRLLWSQIVSAYQPECNCDENCDCEGECKDGICRCAGKMKVHSETSVWNKTVYDAYVNMLRTQTEAMSAALGGTDSMTVLPFNSFFEETSEFSERIARNQQILLKEESHLDKIVDPGAGSYYIESLTDSIAEEAWKLFLEVQDKGGFLAAFRAGFVQERVNEMADKRRKAVAIRKESLLGVNQFPNFSEQAKIEFNAHFFEPVCQKADGAEAEPICLFRGADEFEKLRYATDVFAKAKKRPKAFMLTIGNLAMRKARAQFSSNFFAIAGYEVVDNNGFASVEAGVNAAKEANADIIVLCSSDDEYIEFGPQAYELIKDDAIFVIAGAPACADDLKVKGIENFVHVKTNLLEALKDYNKKLGIN</sequence>
<evidence type="ECO:0000256" key="5">
    <source>
        <dbReference type="ARBA" id="ARBA00023235"/>
    </source>
</evidence>
<dbReference type="Proteomes" id="UP000240621">
    <property type="component" value="Unassembled WGS sequence"/>
</dbReference>
<feature type="domain" description="Methylmalonyl-CoA mutase alpha/beta chain catalytic" evidence="7">
    <location>
        <begin position="52"/>
        <end position="122"/>
    </location>
</feature>
<keyword evidence="4" id="KW-0846">Cobalamin</keyword>
<evidence type="ECO:0000259" key="7">
    <source>
        <dbReference type="Pfam" id="PF01642"/>
    </source>
</evidence>
<dbReference type="SUPFAM" id="SSF52242">
    <property type="entry name" value="Cobalamin (vitamin B12)-binding domain"/>
    <property type="match status" value="1"/>
</dbReference>
<organism evidence="8 9">
    <name type="scientific">Prolixibacter denitrificans</name>
    <dbReference type="NCBI Taxonomy" id="1541063"/>
    <lineage>
        <taxon>Bacteria</taxon>
        <taxon>Pseudomonadati</taxon>
        <taxon>Bacteroidota</taxon>
        <taxon>Bacteroidia</taxon>
        <taxon>Marinilabiliales</taxon>
        <taxon>Prolixibacteraceae</taxon>
        <taxon>Prolixibacter</taxon>
    </lineage>
</organism>
<evidence type="ECO:0000256" key="2">
    <source>
        <dbReference type="ARBA" id="ARBA00008465"/>
    </source>
</evidence>
<comment type="caution">
    <text evidence="8">The sequence shown here is derived from an EMBL/GenBank/DDBJ whole genome shotgun (WGS) entry which is preliminary data.</text>
</comment>
<evidence type="ECO:0000256" key="3">
    <source>
        <dbReference type="ARBA" id="ARBA00012398"/>
    </source>
</evidence>
<dbReference type="InterPro" id="IPR036724">
    <property type="entry name" value="Cobalamin-bd_sf"/>
</dbReference>